<evidence type="ECO:0000313" key="7">
    <source>
        <dbReference type="Proteomes" id="UP001235939"/>
    </source>
</evidence>
<keyword evidence="7" id="KW-1185">Reference proteome</keyword>
<dbReference type="InterPro" id="IPR036397">
    <property type="entry name" value="RNaseH_sf"/>
</dbReference>
<dbReference type="InterPro" id="IPR041577">
    <property type="entry name" value="RT_RNaseH_2"/>
</dbReference>
<dbReference type="InterPro" id="IPR000477">
    <property type="entry name" value="RT_dom"/>
</dbReference>
<feature type="compositionally biased region" description="Basic and acidic residues" evidence="4">
    <location>
        <begin position="1473"/>
        <end position="1489"/>
    </location>
</feature>
<dbReference type="Proteomes" id="UP001235939">
    <property type="component" value="Chromosome 04"/>
</dbReference>
<dbReference type="InterPro" id="IPR001584">
    <property type="entry name" value="Integrase_cat-core"/>
</dbReference>
<dbReference type="Pfam" id="PF17919">
    <property type="entry name" value="RT_RNaseH_2"/>
    <property type="match status" value="1"/>
</dbReference>
<dbReference type="Gene3D" id="1.10.340.70">
    <property type="match status" value="1"/>
</dbReference>
<gene>
    <name evidence="6" type="ORF">LAZ67_4001293</name>
</gene>
<dbReference type="InterPro" id="IPR050951">
    <property type="entry name" value="Retrovirus_Pol_polyprotein"/>
</dbReference>
<evidence type="ECO:0000259" key="5">
    <source>
        <dbReference type="PROSITE" id="PS50994"/>
    </source>
</evidence>
<feature type="compositionally biased region" description="Polar residues" evidence="4">
    <location>
        <begin position="1511"/>
        <end position="1523"/>
    </location>
</feature>
<dbReference type="Gene3D" id="3.30.420.10">
    <property type="entry name" value="Ribonuclease H-like superfamily/Ribonuclease H"/>
    <property type="match status" value="1"/>
</dbReference>
<dbReference type="CDD" id="cd09274">
    <property type="entry name" value="RNase_HI_RT_Ty3"/>
    <property type="match status" value="1"/>
</dbReference>
<dbReference type="InterPro" id="IPR043502">
    <property type="entry name" value="DNA/RNA_pol_sf"/>
</dbReference>
<dbReference type="Gene3D" id="3.60.10.10">
    <property type="entry name" value="Endonuclease/exonuclease/phosphatase"/>
    <property type="match status" value="1"/>
</dbReference>
<keyword evidence="2" id="KW-0511">Multifunctional enzyme</keyword>
<dbReference type="Pfam" id="PF17921">
    <property type="entry name" value="Integrase_H2C2"/>
    <property type="match status" value="1"/>
</dbReference>
<feature type="region of interest" description="Disordered" evidence="4">
    <location>
        <begin position="454"/>
        <end position="478"/>
    </location>
</feature>
<feature type="compositionally biased region" description="Polar residues" evidence="4">
    <location>
        <begin position="1562"/>
        <end position="1577"/>
    </location>
</feature>
<organism evidence="6 7">
    <name type="scientific">Cordylochernes scorpioides</name>
    <dbReference type="NCBI Taxonomy" id="51811"/>
    <lineage>
        <taxon>Eukaryota</taxon>
        <taxon>Metazoa</taxon>
        <taxon>Ecdysozoa</taxon>
        <taxon>Arthropoda</taxon>
        <taxon>Chelicerata</taxon>
        <taxon>Arachnida</taxon>
        <taxon>Pseudoscorpiones</taxon>
        <taxon>Cheliferoidea</taxon>
        <taxon>Chernetidae</taxon>
        <taxon>Cordylochernes</taxon>
    </lineage>
</organism>
<sequence length="1577" mass="181586">MEISPGASKTKGNNKTSGKKLTTNEATRHTLATVILELTAALQGARSPQLETVFRSATHGATAARTAGTCPNNLTPTEESPPAMLAKGPDPIQQIFQASHTKPKTPQWRPFEIKVGNPPNDTIKLTLDLYLTQDLPCTFLIEPDAAVNVYKEFIPDHARLRTPLVNLLKRDVMWVWDDECQKAFTNLKENLTTHPTLHLYQEGLPCQVYCNTSTFSITGVLKQVYPDGKTYTVQHFSRSLRSHERNYSDLELQCLAIVESVDNFRTYLMGRKFTIFSDHPALQWLKEIKAPSGRLFRWRLRLSRYEYEVRSINGVQQYETGVGTRIPFCGFLDAPLIQSQQSSPPRKSRVTIDHNKLRTVSRKGVLKTIVPSSLTTRLLKSVHTQHHHPNISKMTRLISAQYYWQNMTQDIAKQVKTCPTCRFARRIDEYNQPSRKNTDTGTKAKQNSYIKHSVHTTQTMPKLPHPRQRNDHTSQPKPITADISLIKPLTIKQENCKPDNQLNHITPLPKDIKQEKCEPTNHSNSTIHKATCRRHQTEVTSFYKLCLERLPRHQDDNQRPSLLTEQSSKLAPAFTSEKFRKFLITHGIQPLLTTSNNPQANGLIERLNATITGKLRLAYLENPKASWTQLVKRVTQTYNSTPHSVTSFPPTYIMFNVVPPDLRTHLNPYPEITRAREIARSRTQNKHKKDKETFDKQHRTPHFEVNDLVLVKNYRHPDTDRDKEIKDLINALTKRLDSWGERLESRLSAIDDRVENINQRLQQLEESSAVTKAALSQNSKKIKDLEDQLEYLDAKSRERNLIFYGIEQDNNEDCRERIRRVIEENMRTTEKINITRCHRVSRKPGAPILVEVPEQNDRSTLFKAAFNLRGTKISLSKDYSMKMREQRRVLNVKRRELVEKEQNLTNLLRHIDYHMSEGNEVLIAGDINIRIGNAGGFHNPLKLNSPLNKYRKSKDLISSKLSEKLISFTDSNSITIANGRTKGDTHGSFTFISERGSSVLDYFMYTHGLTQIISDMWIEELSYSDHLPIVLQINTGYEAIKSSYKNEILTRKFIWTKGNVEMLKHNLSDIEVGNETDINTETVNFTKQIYTAMESANIIKFAKRRHQLSKPWYDKDCYIMKKTTKGESLSPLLFILYMADLIELYNNSALTGFHLPDFGVLHLLMYADDIAIIGESKINLQIKINLLKSYLDKNKLVLKENKSKIMVFRNGGRPARHENCLTDAYEETWTHPDIDETIAEFECSPRPLLDAECGQLGLLLHQLDLLLADPTSLVKPTRSIYLFWRWKYKPWTVVEGERESTEVQQMGRDHEVANVVFYLNGTSGRWFDNNEESLNSWRSFEDAFRGVFRLQEDSTRRGEKVLKSRAQKAEKSCESYIQEILSLCNQGNPHMEEGEIVDHIIKRISEHTYQVLVAKDIQTVLQGAERYWKTLHALTVPRGYYRFDPRLHHLITESRRGTTRVNQNFQQIIISDSRQDNHNEGYHNEEGKKTVQIGKSQEQRWRNKHAIPTKRPSNLPSTTQPKIPQNKPVRSYPPSALQRNHPDDMPPSPNRSHKLLQALHGTPSTSSGQQPKTNFPD</sequence>
<feature type="coiled-coil region" evidence="3">
    <location>
        <begin position="740"/>
        <end position="795"/>
    </location>
</feature>
<feature type="coiled-coil region" evidence="3">
    <location>
        <begin position="883"/>
        <end position="910"/>
    </location>
</feature>
<feature type="domain" description="Integrase catalytic" evidence="5">
    <location>
        <begin position="560"/>
        <end position="658"/>
    </location>
</feature>
<proteinExistence type="predicted"/>
<protein>
    <recommendedName>
        <fullName evidence="1">RNA-directed DNA polymerase</fullName>
        <ecNumber evidence="1">2.7.7.49</ecNumber>
    </recommendedName>
</protein>
<keyword evidence="3" id="KW-0175">Coiled coil</keyword>
<dbReference type="PANTHER" id="PTHR37984">
    <property type="entry name" value="PROTEIN CBG26694"/>
    <property type="match status" value="1"/>
</dbReference>
<reference evidence="6 7" key="1">
    <citation type="submission" date="2022-01" db="EMBL/GenBank/DDBJ databases">
        <title>A chromosomal length assembly of Cordylochernes scorpioides.</title>
        <authorList>
            <person name="Zeh D."/>
            <person name="Zeh J."/>
        </authorList>
    </citation>
    <scope>NUCLEOTIDE SEQUENCE [LARGE SCALE GENOMIC DNA]</scope>
    <source>
        <strain evidence="6">IN4F17</strain>
        <tissue evidence="6">Whole Body</tissue>
    </source>
</reference>
<accession>A0ABY6KET8</accession>
<dbReference type="InterPro" id="IPR012337">
    <property type="entry name" value="RNaseH-like_sf"/>
</dbReference>
<feature type="region of interest" description="Disordered" evidence="4">
    <location>
        <begin position="1470"/>
        <end position="1577"/>
    </location>
</feature>
<dbReference type="Gene3D" id="3.30.70.270">
    <property type="match status" value="1"/>
</dbReference>
<dbReference type="InterPro" id="IPR041588">
    <property type="entry name" value="Integrase_H2C2"/>
</dbReference>
<name>A0ABY6KET8_9ARAC</name>
<evidence type="ECO:0000256" key="1">
    <source>
        <dbReference type="ARBA" id="ARBA00012493"/>
    </source>
</evidence>
<dbReference type="PANTHER" id="PTHR37984:SF5">
    <property type="entry name" value="PROTEIN NYNRIN-LIKE"/>
    <property type="match status" value="1"/>
</dbReference>
<feature type="compositionally biased region" description="Low complexity" evidence="4">
    <location>
        <begin position="8"/>
        <end position="20"/>
    </location>
</feature>
<feature type="region of interest" description="Disordered" evidence="4">
    <location>
        <begin position="62"/>
        <end position="82"/>
    </location>
</feature>
<dbReference type="SUPFAM" id="SSF56672">
    <property type="entry name" value="DNA/RNA polymerases"/>
    <property type="match status" value="2"/>
</dbReference>
<dbReference type="SUPFAM" id="SSF53098">
    <property type="entry name" value="Ribonuclease H-like"/>
    <property type="match status" value="1"/>
</dbReference>
<dbReference type="InterPro" id="IPR043128">
    <property type="entry name" value="Rev_trsase/Diguanyl_cyclase"/>
</dbReference>
<evidence type="ECO:0000256" key="3">
    <source>
        <dbReference type="SAM" id="Coils"/>
    </source>
</evidence>
<evidence type="ECO:0000256" key="4">
    <source>
        <dbReference type="SAM" id="MobiDB-lite"/>
    </source>
</evidence>
<dbReference type="Pfam" id="PF00078">
    <property type="entry name" value="RVT_1"/>
    <property type="match status" value="1"/>
</dbReference>
<dbReference type="EC" id="2.7.7.49" evidence="1"/>
<evidence type="ECO:0000313" key="6">
    <source>
        <dbReference type="EMBL" id="UYV66313.1"/>
    </source>
</evidence>
<dbReference type="SUPFAM" id="SSF56219">
    <property type="entry name" value="DNase I-like"/>
    <property type="match status" value="1"/>
</dbReference>
<dbReference type="InterPro" id="IPR036691">
    <property type="entry name" value="Endo/exonu/phosph_ase_sf"/>
</dbReference>
<dbReference type="PROSITE" id="PS50994">
    <property type="entry name" value="INTEGRASE"/>
    <property type="match status" value="1"/>
</dbReference>
<feature type="region of interest" description="Disordered" evidence="4">
    <location>
        <begin position="1"/>
        <end position="25"/>
    </location>
</feature>
<evidence type="ECO:0000256" key="2">
    <source>
        <dbReference type="ARBA" id="ARBA00023268"/>
    </source>
</evidence>
<dbReference type="EMBL" id="CP092866">
    <property type="protein sequence ID" value="UYV66313.1"/>
    <property type="molecule type" value="Genomic_DNA"/>
</dbReference>